<proteinExistence type="predicted"/>
<sequence>MVVRLHFTLACKTVVDDRERKEKPNRSFPSNLDRNGFYGLCSTSSPSCSCPLLGAQSRPNSNELINQAFGAQILIWVLPFLVVRDIGEKEIIKDRAIQGDQRVK</sequence>
<reference evidence="1 2" key="1">
    <citation type="submission" date="2019-09" db="EMBL/GenBank/DDBJ databases">
        <title>A chromosome-level genome assembly of the Chinese tupelo Nyssa sinensis.</title>
        <authorList>
            <person name="Yang X."/>
            <person name="Kang M."/>
            <person name="Yang Y."/>
            <person name="Xiong H."/>
            <person name="Wang M."/>
            <person name="Zhang Z."/>
            <person name="Wang Z."/>
            <person name="Wu H."/>
            <person name="Ma T."/>
            <person name="Liu J."/>
            <person name="Xi Z."/>
        </authorList>
    </citation>
    <scope>NUCLEOTIDE SEQUENCE [LARGE SCALE GENOMIC DNA]</scope>
    <source>
        <strain evidence="1">J267</strain>
        <tissue evidence="1">Leaf</tissue>
    </source>
</reference>
<organism evidence="1 2">
    <name type="scientific">Nyssa sinensis</name>
    <dbReference type="NCBI Taxonomy" id="561372"/>
    <lineage>
        <taxon>Eukaryota</taxon>
        <taxon>Viridiplantae</taxon>
        <taxon>Streptophyta</taxon>
        <taxon>Embryophyta</taxon>
        <taxon>Tracheophyta</taxon>
        <taxon>Spermatophyta</taxon>
        <taxon>Magnoliopsida</taxon>
        <taxon>eudicotyledons</taxon>
        <taxon>Gunneridae</taxon>
        <taxon>Pentapetalae</taxon>
        <taxon>asterids</taxon>
        <taxon>Cornales</taxon>
        <taxon>Nyssaceae</taxon>
        <taxon>Nyssa</taxon>
    </lineage>
</organism>
<evidence type="ECO:0000313" key="1">
    <source>
        <dbReference type="EMBL" id="KAA8549614.1"/>
    </source>
</evidence>
<evidence type="ECO:0000313" key="2">
    <source>
        <dbReference type="Proteomes" id="UP000325577"/>
    </source>
</evidence>
<keyword evidence="2" id="KW-1185">Reference proteome</keyword>
<accession>A0A5J5C471</accession>
<gene>
    <name evidence="1" type="ORF">F0562_001368</name>
</gene>
<name>A0A5J5C471_9ASTE</name>
<dbReference type="AlphaFoldDB" id="A0A5J5C471"/>
<protein>
    <submittedName>
        <fullName evidence="1">Uncharacterized protein</fullName>
    </submittedName>
</protein>
<dbReference type="Proteomes" id="UP000325577">
    <property type="component" value="Linkage Group LG0"/>
</dbReference>
<dbReference type="EMBL" id="CM018031">
    <property type="protein sequence ID" value="KAA8549614.1"/>
    <property type="molecule type" value="Genomic_DNA"/>
</dbReference>